<keyword evidence="6 8" id="KW-0949">S-adenosyl-L-methionine</keyword>
<dbReference type="EMBL" id="CP067393">
    <property type="protein sequence ID" value="QQP87047.1"/>
    <property type="molecule type" value="Genomic_DNA"/>
</dbReference>
<evidence type="ECO:0000256" key="8">
    <source>
        <dbReference type="HAMAP-Rule" id="MF_00835"/>
    </source>
</evidence>
<evidence type="ECO:0000256" key="1">
    <source>
        <dbReference type="ARBA" id="ARBA00000852"/>
    </source>
</evidence>
<evidence type="ECO:0000256" key="4">
    <source>
        <dbReference type="ARBA" id="ARBA00022603"/>
    </source>
</evidence>
<proteinExistence type="inferred from homology"/>
<keyword evidence="7 8" id="KW-0093">Biotin biosynthesis</keyword>
<gene>
    <name evidence="8 10" type="primary">bioC</name>
    <name evidence="10" type="ORF">JHT90_07335</name>
</gene>
<evidence type="ECO:0000256" key="7">
    <source>
        <dbReference type="ARBA" id="ARBA00022756"/>
    </source>
</evidence>
<organism evidence="10 11">
    <name type="scientific">Entomomonas asaccharolytica</name>
    <dbReference type="NCBI Taxonomy" id="2785331"/>
    <lineage>
        <taxon>Bacteria</taxon>
        <taxon>Pseudomonadati</taxon>
        <taxon>Pseudomonadota</taxon>
        <taxon>Gammaproteobacteria</taxon>
        <taxon>Pseudomonadales</taxon>
        <taxon>Pseudomonadaceae</taxon>
        <taxon>Entomomonas</taxon>
    </lineage>
</organism>
<dbReference type="RefSeq" id="WP_201095618.1">
    <property type="nucleotide sequence ID" value="NZ_CP067393.1"/>
</dbReference>
<dbReference type="EC" id="2.1.1.197" evidence="3 8"/>
<evidence type="ECO:0000313" key="10">
    <source>
        <dbReference type="EMBL" id="QQP87047.1"/>
    </source>
</evidence>
<sequence length="262" mass="29357">MTALSKPSKLAIADSFSRAAVSYDQSAQLQRVIGQNLLARLPDTFQASSILDLGCGTGYFTKQLNKKFPQAALFGLDIAEGMLKQAQQSVKLNSWITGDAEQLPLKDNSIDLVFSNLALQWCHDFSAVVAEVHRVLTPQGIFLFTSLCDGTLGELKQSWLAVDNYIHVNSFNNYQYYQQLIQTSKFIIEDNQCIAETSYYPSLKLLMGDLKGIGAHNINPQRHKGLTTRQQLNTLIKAYEQYRTKQGLPATYQVIYSYLKKG</sequence>
<dbReference type="HAMAP" id="MF_00835">
    <property type="entry name" value="BioC"/>
    <property type="match status" value="1"/>
</dbReference>
<dbReference type="GO" id="GO:0032259">
    <property type="term" value="P:methylation"/>
    <property type="evidence" value="ECO:0007669"/>
    <property type="project" value="UniProtKB-KW"/>
</dbReference>
<dbReference type="InterPro" id="IPR050602">
    <property type="entry name" value="Malonyl-ACP_OMT"/>
</dbReference>
<comment type="pathway">
    <text evidence="2 8">Cofactor biosynthesis; biotin biosynthesis.</text>
</comment>
<dbReference type="GO" id="GO:0008757">
    <property type="term" value="F:S-adenosylmethionine-dependent methyltransferase activity"/>
    <property type="evidence" value="ECO:0007669"/>
    <property type="project" value="InterPro"/>
</dbReference>
<dbReference type="KEGG" id="eaz:JHT90_07335"/>
<dbReference type="InterPro" id="IPR013216">
    <property type="entry name" value="Methyltransf_11"/>
</dbReference>
<evidence type="ECO:0000256" key="2">
    <source>
        <dbReference type="ARBA" id="ARBA00004746"/>
    </source>
</evidence>
<evidence type="ECO:0000256" key="6">
    <source>
        <dbReference type="ARBA" id="ARBA00022691"/>
    </source>
</evidence>
<feature type="domain" description="Methyltransferase type 11" evidence="9">
    <location>
        <begin position="51"/>
        <end position="144"/>
    </location>
</feature>
<dbReference type="SUPFAM" id="SSF53335">
    <property type="entry name" value="S-adenosyl-L-methionine-dependent methyltransferases"/>
    <property type="match status" value="1"/>
</dbReference>
<dbReference type="GO" id="GO:0009102">
    <property type="term" value="P:biotin biosynthetic process"/>
    <property type="evidence" value="ECO:0007669"/>
    <property type="project" value="UniProtKB-UniRule"/>
</dbReference>
<evidence type="ECO:0000259" key="9">
    <source>
        <dbReference type="Pfam" id="PF08241"/>
    </source>
</evidence>
<name>A0A974NIJ2_9GAMM</name>
<dbReference type="InterPro" id="IPR029063">
    <property type="entry name" value="SAM-dependent_MTases_sf"/>
</dbReference>
<dbReference type="NCBIfam" id="TIGR02072">
    <property type="entry name" value="BioC"/>
    <property type="match status" value="1"/>
</dbReference>
<dbReference type="Gene3D" id="3.40.50.150">
    <property type="entry name" value="Vaccinia Virus protein VP39"/>
    <property type="match status" value="1"/>
</dbReference>
<dbReference type="Pfam" id="PF08241">
    <property type="entry name" value="Methyltransf_11"/>
    <property type="match status" value="1"/>
</dbReference>
<dbReference type="PANTHER" id="PTHR13090">
    <property type="entry name" value="ARGININE-HYDROXYLASE NDUFAF5, MITOCHONDRIAL"/>
    <property type="match status" value="1"/>
</dbReference>
<dbReference type="Proteomes" id="UP000595278">
    <property type="component" value="Chromosome"/>
</dbReference>
<keyword evidence="4 8" id="KW-0489">Methyltransferase</keyword>
<keyword evidence="5 8" id="KW-0808">Transferase</keyword>
<dbReference type="CDD" id="cd02440">
    <property type="entry name" value="AdoMet_MTases"/>
    <property type="match status" value="1"/>
</dbReference>
<comment type="similarity">
    <text evidence="8">Belongs to the methyltransferase superfamily.</text>
</comment>
<dbReference type="AlphaFoldDB" id="A0A974NIJ2"/>
<dbReference type="InterPro" id="IPR011814">
    <property type="entry name" value="BioC"/>
</dbReference>
<accession>A0A974NIJ2</accession>
<evidence type="ECO:0000256" key="3">
    <source>
        <dbReference type="ARBA" id="ARBA00012327"/>
    </source>
</evidence>
<comment type="function">
    <text evidence="8">Converts the free carboxyl group of a malonyl-thioester to its methyl ester by transfer of a methyl group from S-adenosyl-L-methionine (SAM). It allows to synthesize pimeloyl-ACP via the fatty acid synthetic pathway.</text>
</comment>
<dbReference type="GO" id="GO:0102130">
    <property type="term" value="F:malonyl-CoA methyltransferase activity"/>
    <property type="evidence" value="ECO:0007669"/>
    <property type="project" value="UniProtKB-EC"/>
</dbReference>
<keyword evidence="11" id="KW-1185">Reference proteome</keyword>
<dbReference type="GO" id="GO:0010340">
    <property type="term" value="F:carboxyl-O-methyltransferase activity"/>
    <property type="evidence" value="ECO:0007669"/>
    <property type="project" value="UniProtKB-UniRule"/>
</dbReference>
<evidence type="ECO:0000313" key="11">
    <source>
        <dbReference type="Proteomes" id="UP000595278"/>
    </source>
</evidence>
<reference evidence="10 11" key="1">
    <citation type="submission" date="2021-01" db="EMBL/GenBank/DDBJ databases">
        <title>Entomomonas sp. F2A isolated from a house cricket (Acheta domesticus).</title>
        <authorList>
            <person name="Spergser J."/>
            <person name="Busse H.-J."/>
        </authorList>
    </citation>
    <scope>NUCLEOTIDE SEQUENCE [LARGE SCALE GENOMIC DNA]</scope>
    <source>
        <strain evidence="10 11">F2A</strain>
    </source>
</reference>
<dbReference type="PANTHER" id="PTHR13090:SF1">
    <property type="entry name" value="ARGININE-HYDROXYLASE NDUFAF5, MITOCHONDRIAL"/>
    <property type="match status" value="1"/>
</dbReference>
<comment type="catalytic activity">
    <reaction evidence="1 8">
        <text>malonyl-[ACP] + S-adenosyl-L-methionine = malonyl-[ACP] methyl ester + S-adenosyl-L-homocysteine</text>
        <dbReference type="Rhea" id="RHEA:17105"/>
        <dbReference type="Rhea" id="RHEA-COMP:9623"/>
        <dbReference type="Rhea" id="RHEA-COMP:9954"/>
        <dbReference type="ChEBI" id="CHEBI:57856"/>
        <dbReference type="ChEBI" id="CHEBI:59789"/>
        <dbReference type="ChEBI" id="CHEBI:78449"/>
        <dbReference type="ChEBI" id="CHEBI:78845"/>
        <dbReference type="EC" id="2.1.1.197"/>
    </reaction>
</comment>
<protein>
    <recommendedName>
        <fullName evidence="3 8">Malonyl-[acyl-carrier protein] O-methyltransferase</fullName>
        <shortName evidence="8">Malonyl-ACP O-methyltransferase</shortName>
        <ecNumber evidence="3 8">2.1.1.197</ecNumber>
    </recommendedName>
    <alternativeName>
        <fullName evidence="8">Biotin synthesis protein BioC</fullName>
    </alternativeName>
</protein>
<evidence type="ECO:0000256" key="5">
    <source>
        <dbReference type="ARBA" id="ARBA00022679"/>
    </source>
</evidence>